<dbReference type="EMBL" id="JACCAE010000001">
    <property type="protein sequence ID" value="NYF96869.1"/>
    <property type="molecule type" value="Genomic_DNA"/>
</dbReference>
<name>A0A852VLS1_9MICO</name>
<evidence type="ECO:0000259" key="2">
    <source>
        <dbReference type="PROSITE" id="PS51272"/>
    </source>
</evidence>
<dbReference type="GO" id="GO:0030435">
    <property type="term" value="P:sporulation resulting in formation of a cellular spore"/>
    <property type="evidence" value="ECO:0007669"/>
    <property type="project" value="InterPro"/>
</dbReference>
<keyword evidence="4" id="KW-1185">Reference proteome</keyword>
<dbReference type="InterPro" id="IPR013693">
    <property type="entry name" value="SpoIID/LytB_N"/>
</dbReference>
<dbReference type="PANTHER" id="PTHR43308">
    <property type="entry name" value="OUTER MEMBRANE PROTEIN ALPHA-RELATED"/>
    <property type="match status" value="1"/>
</dbReference>
<reference evidence="3 4" key="1">
    <citation type="submission" date="2020-07" db="EMBL/GenBank/DDBJ databases">
        <title>Sequencing the genomes of 1000 actinobacteria strains.</title>
        <authorList>
            <person name="Klenk H.-P."/>
        </authorList>
    </citation>
    <scope>NUCLEOTIDE SEQUENCE [LARGE SCALE GENOMIC DNA]</scope>
    <source>
        <strain evidence="3 4">DSM 26154</strain>
    </source>
</reference>
<feature type="chain" id="PRO_5032324522" evidence="1">
    <location>
        <begin position="30"/>
        <end position="584"/>
    </location>
</feature>
<dbReference type="Pfam" id="PF00395">
    <property type="entry name" value="SLH"/>
    <property type="match status" value="3"/>
</dbReference>
<keyword evidence="1" id="KW-0732">Signal</keyword>
<dbReference type="InterPro" id="IPR013486">
    <property type="entry name" value="SpoIID/LytB"/>
</dbReference>
<dbReference type="RefSeq" id="WP_185989869.1">
    <property type="nucleotide sequence ID" value="NZ_JACCAE010000001.1"/>
</dbReference>
<dbReference type="Pfam" id="PF08486">
    <property type="entry name" value="SpoIID"/>
    <property type="match status" value="1"/>
</dbReference>
<comment type="caution">
    <text evidence="3">The sequence shown here is derived from an EMBL/GenBank/DDBJ whole genome shotgun (WGS) entry which is preliminary data.</text>
</comment>
<proteinExistence type="predicted"/>
<organism evidence="3 4">
    <name type="scientific">Janibacter cremeus</name>
    <dbReference type="NCBI Taxonomy" id="1285192"/>
    <lineage>
        <taxon>Bacteria</taxon>
        <taxon>Bacillati</taxon>
        <taxon>Actinomycetota</taxon>
        <taxon>Actinomycetes</taxon>
        <taxon>Micrococcales</taxon>
        <taxon>Intrasporangiaceae</taxon>
        <taxon>Janibacter</taxon>
    </lineage>
</organism>
<evidence type="ECO:0000313" key="3">
    <source>
        <dbReference type="EMBL" id="NYF96869.1"/>
    </source>
</evidence>
<feature type="domain" description="SLH" evidence="2">
    <location>
        <begin position="406"/>
        <end position="469"/>
    </location>
</feature>
<evidence type="ECO:0000256" key="1">
    <source>
        <dbReference type="SAM" id="SignalP"/>
    </source>
</evidence>
<feature type="signal peptide" evidence="1">
    <location>
        <begin position="1"/>
        <end position="29"/>
    </location>
</feature>
<sequence>MVVRSVRVAGVGALLSGMVLGGGSLPAHAAPTASEPSWVFSGSGFGHGVGMSQYGAKAMADDGKSAAQILKYYYRGISVDRVRDDQMVHVNVASSRSSVTLRSSAERSGGGAFTVTVGSRTLKASNRSSVKVVRSGSKVKVSHTLGKKTVHATASSAEVTFDDGKTLLSIDGKKYLSGSARVVPASGGGVHAVMKVRLHDQYLDNVAEMPWSWPAASLQAQAAAARGYALRKVNRGIRSACECHVHDSTSDQVFGTYPGAGAYGWDRWKAAVRSGGTSTTGMVPRYRGDLIDAVYSSSSGGRTQANEDVFGGRPLPYLRSVNDPYSLRAENPRRSWRTTVPEAKVASAFGLPDVVAVEITRRTTGGGVAEVVATSAKGKQASMTGEQMRRGLGLSSSYVVSPIKGPGPFPDVTQATTDFTRAIAWLKSEGITTGYADGTFGPKHNISREAMAAFLYRAAGRPAVKSAPDFTDVDSSSKFAKEIAWLQDERITTGFADGTFGPTKRITREAMAAFMTRFLLEGRVPDATAPYEFSDVAGTQFEDHIAWIADQGLTTGHADGTFRPKSKITREAMAAFLYRSRNML</sequence>
<dbReference type="PANTHER" id="PTHR43308:SF5">
    <property type="entry name" value="S-LAYER PROTEIN _ PEPTIDOGLYCAN ENDO-BETA-N-ACETYLGLUCOSAMINIDASE"/>
    <property type="match status" value="1"/>
</dbReference>
<dbReference type="InterPro" id="IPR001119">
    <property type="entry name" value="SLH_dom"/>
</dbReference>
<evidence type="ECO:0000313" key="4">
    <source>
        <dbReference type="Proteomes" id="UP000554054"/>
    </source>
</evidence>
<dbReference type="PROSITE" id="PS51272">
    <property type="entry name" value="SLH"/>
    <property type="match status" value="3"/>
</dbReference>
<dbReference type="AlphaFoldDB" id="A0A852VLS1"/>
<dbReference type="NCBIfam" id="TIGR02669">
    <property type="entry name" value="SpoIID_LytB"/>
    <property type="match status" value="1"/>
</dbReference>
<gene>
    <name evidence="3" type="ORF">BJY20_000261</name>
</gene>
<accession>A0A852VLS1</accession>
<dbReference type="InterPro" id="IPR051465">
    <property type="entry name" value="Cell_Envelope_Struct_Comp"/>
</dbReference>
<protein>
    <submittedName>
        <fullName evidence="3">SpoIID/LytB domain protein</fullName>
    </submittedName>
</protein>
<feature type="domain" description="SLH" evidence="2">
    <location>
        <begin position="528"/>
        <end position="584"/>
    </location>
</feature>
<feature type="domain" description="SLH" evidence="2">
    <location>
        <begin position="470"/>
        <end position="527"/>
    </location>
</feature>
<dbReference type="Proteomes" id="UP000554054">
    <property type="component" value="Unassembled WGS sequence"/>
</dbReference>